<sequence>MVKMNVSNLVKSIAVLLATLPMFVNAETCRPQLHSDIAIDADSLVIERNNNTFRIEPNGSLFFDVHKVALSDEQRASLSAYNKTIRNDLPYISRSLSNELQTSWRALDGVIANELGEKSSLRGELGQFHQHLQNRVVTSFYGSDRSPMLNHEALTMTVKELEASVPQLIATVSSRGLNDIATLSADKPNKLSYISSKMASLQNKLTDEVKTQRHRTQAARQDVCARLSDWQVQEENIQQLIPALSGWKTVTML</sequence>
<proteinExistence type="predicted"/>
<evidence type="ECO:0000256" key="1">
    <source>
        <dbReference type="SAM" id="SignalP"/>
    </source>
</evidence>
<accession>A0A2N7LC94</accession>
<evidence type="ECO:0000313" key="2">
    <source>
        <dbReference type="EMBL" id="PMN92949.1"/>
    </source>
</evidence>
<name>A0A2N7LC94_9GAMM</name>
<gene>
    <name evidence="2" type="ORF">BCT23_03050</name>
</gene>
<dbReference type="EMBL" id="MDAL01000016">
    <property type="protein sequence ID" value="PMN92949.1"/>
    <property type="molecule type" value="Genomic_DNA"/>
</dbReference>
<evidence type="ECO:0000313" key="3">
    <source>
        <dbReference type="Proteomes" id="UP000235387"/>
    </source>
</evidence>
<reference evidence="3" key="1">
    <citation type="submission" date="2016-07" db="EMBL/GenBank/DDBJ databases">
        <title>Nontailed viruses are major unrecognized killers of bacteria in the ocean.</title>
        <authorList>
            <person name="Kauffman K."/>
            <person name="Hussain F."/>
            <person name="Yang J."/>
            <person name="Arevalo P."/>
            <person name="Brown J."/>
            <person name="Cutler M."/>
            <person name="Kelly L."/>
            <person name="Polz M.F."/>
        </authorList>
    </citation>
    <scope>NUCLEOTIDE SEQUENCE [LARGE SCALE GENOMIC DNA]</scope>
    <source>
        <strain evidence="3">10N.261.45.A10</strain>
    </source>
</reference>
<feature type="chain" id="PRO_5014653191" description="Chemotaxis protein" evidence="1">
    <location>
        <begin position="27"/>
        <end position="253"/>
    </location>
</feature>
<protein>
    <recommendedName>
        <fullName evidence="4">Chemotaxis protein</fullName>
    </recommendedName>
</protein>
<organism evidence="2 3">
    <name type="scientific">Enterovibrio norvegicus</name>
    <dbReference type="NCBI Taxonomy" id="188144"/>
    <lineage>
        <taxon>Bacteria</taxon>
        <taxon>Pseudomonadati</taxon>
        <taxon>Pseudomonadota</taxon>
        <taxon>Gammaproteobacteria</taxon>
        <taxon>Vibrionales</taxon>
        <taxon>Vibrionaceae</taxon>
        <taxon>Enterovibrio</taxon>
    </lineage>
</organism>
<keyword evidence="1" id="KW-0732">Signal</keyword>
<dbReference type="AlphaFoldDB" id="A0A2N7LC94"/>
<dbReference type="InterPro" id="IPR021307">
    <property type="entry name" value="DUF2884"/>
</dbReference>
<dbReference type="RefSeq" id="WP_102318204.1">
    <property type="nucleotide sequence ID" value="NZ_JBFRLP010000004.1"/>
</dbReference>
<feature type="signal peptide" evidence="1">
    <location>
        <begin position="1"/>
        <end position="26"/>
    </location>
</feature>
<comment type="caution">
    <text evidence="2">The sequence shown here is derived from an EMBL/GenBank/DDBJ whole genome shotgun (WGS) entry which is preliminary data.</text>
</comment>
<dbReference type="Proteomes" id="UP000235387">
    <property type="component" value="Unassembled WGS sequence"/>
</dbReference>
<evidence type="ECO:0008006" key="4">
    <source>
        <dbReference type="Google" id="ProtNLM"/>
    </source>
</evidence>
<dbReference type="Pfam" id="PF11101">
    <property type="entry name" value="DUF2884"/>
    <property type="match status" value="1"/>
</dbReference>